<dbReference type="InterPro" id="IPR001034">
    <property type="entry name" value="DeoR_HTH"/>
</dbReference>
<dbReference type="SMART" id="SM01134">
    <property type="entry name" value="DeoRC"/>
    <property type="match status" value="1"/>
</dbReference>
<dbReference type="InterPro" id="IPR018356">
    <property type="entry name" value="Tscrpt_reg_HTH_DeoR_CS"/>
</dbReference>
<keyword evidence="3" id="KW-0804">Transcription</keyword>
<proteinExistence type="predicted"/>
<evidence type="ECO:0000313" key="5">
    <source>
        <dbReference type="EMBL" id="MFC7151464.1"/>
    </source>
</evidence>
<keyword evidence="1" id="KW-0805">Transcription regulation</keyword>
<dbReference type="InterPro" id="IPR036388">
    <property type="entry name" value="WH-like_DNA-bd_sf"/>
</dbReference>
<evidence type="ECO:0000256" key="3">
    <source>
        <dbReference type="ARBA" id="ARBA00023163"/>
    </source>
</evidence>
<dbReference type="InterPro" id="IPR014036">
    <property type="entry name" value="DeoR-like_C"/>
</dbReference>
<dbReference type="Gene3D" id="1.10.10.10">
    <property type="entry name" value="Winged helix-like DNA-binding domain superfamily/Winged helix DNA-binding domain"/>
    <property type="match status" value="1"/>
</dbReference>
<keyword evidence="6" id="KW-1185">Reference proteome</keyword>
<dbReference type="PANTHER" id="PTHR30363:SF44">
    <property type="entry name" value="AGA OPERON TRANSCRIPTIONAL REPRESSOR-RELATED"/>
    <property type="match status" value="1"/>
</dbReference>
<keyword evidence="2 5" id="KW-0238">DNA-binding</keyword>
<accession>A0ABW2FH35</accession>
<feature type="domain" description="HTH deoR-type" evidence="4">
    <location>
        <begin position="3"/>
        <end position="58"/>
    </location>
</feature>
<dbReference type="EMBL" id="JBHTAI010000016">
    <property type="protein sequence ID" value="MFC7151464.1"/>
    <property type="molecule type" value="Genomic_DNA"/>
</dbReference>
<gene>
    <name evidence="5" type="ORF">ACFQMJ_23240</name>
</gene>
<dbReference type="InterPro" id="IPR050313">
    <property type="entry name" value="Carb_Metab_HTH_regulators"/>
</dbReference>
<dbReference type="SUPFAM" id="SSF46785">
    <property type="entry name" value="Winged helix' DNA-binding domain"/>
    <property type="match status" value="1"/>
</dbReference>
<evidence type="ECO:0000256" key="2">
    <source>
        <dbReference type="ARBA" id="ARBA00023125"/>
    </source>
</evidence>
<dbReference type="GO" id="GO:0003677">
    <property type="term" value="F:DNA binding"/>
    <property type="evidence" value="ECO:0007669"/>
    <property type="project" value="UniProtKB-KW"/>
</dbReference>
<dbReference type="InterPro" id="IPR037171">
    <property type="entry name" value="NagB/RpiA_transferase-like"/>
</dbReference>
<name>A0ABW2FH35_9BACL</name>
<evidence type="ECO:0000256" key="1">
    <source>
        <dbReference type="ARBA" id="ARBA00023015"/>
    </source>
</evidence>
<dbReference type="RefSeq" id="WP_378044842.1">
    <property type="nucleotide sequence ID" value="NZ_JBHMDN010000006.1"/>
</dbReference>
<dbReference type="SUPFAM" id="SSF100950">
    <property type="entry name" value="NagB/RpiA/CoA transferase-like"/>
    <property type="match status" value="1"/>
</dbReference>
<comment type="caution">
    <text evidence="5">The sequence shown here is derived from an EMBL/GenBank/DDBJ whole genome shotgun (WGS) entry which is preliminary data.</text>
</comment>
<dbReference type="PANTHER" id="PTHR30363">
    <property type="entry name" value="HTH-TYPE TRANSCRIPTIONAL REGULATOR SRLR-RELATED"/>
    <property type="match status" value="1"/>
</dbReference>
<sequence>MLPLERRSVLIGHMAKKGSVTIPELSGILNVSEMTVRRDLKQLECEGFVRRTHGGAVYMSANKPLEPAFEDKRNARQWVKELLAGYAALHFVNDNGMIVMEGGTTVTAMAAHLSEFNNLTVATNGLNTLQALMGVVSAGTVLGCGGMVRERSNTFVGPIAAQFFAQIHAQYAFFSASGFTAEQGFTDPNPMEREIKLAMAATARTKVMLLDSAKFGHISLLTTFGIEDIDVLVTDADAPEEALRVLRDGGIDVHVVNGIASGI</sequence>
<dbReference type="InterPro" id="IPR036390">
    <property type="entry name" value="WH_DNA-bd_sf"/>
</dbReference>
<evidence type="ECO:0000259" key="4">
    <source>
        <dbReference type="PROSITE" id="PS51000"/>
    </source>
</evidence>
<dbReference type="PROSITE" id="PS00894">
    <property type="entry name" value="HTH_DEOR_1"/>
    <property type="match status" value="1"/>
</dbReference>
<dbReference type="SMART" id="SM00420">
    <property type="entry name" value="HTH_DEOR"/>
    <property type="match status" value="1"/>
</dbReference>
<dbReference type="Pfam" id="PF08220">
    <property type="entry name" value="HTH_DeoR"/>
    <property type="match status" value="1"/>
</dbReference>
<dbReference type="PROSITE" id="PS51000">
    <property type="entry name" value="HTH_DEOR_2"/>
    <property type="match status" value="1"/>
</dbReference>
<reference evidence="6" key="1">
    <citation type="journal article" date="2019" name="Int. J. Syst. Evol. Microbiol.">
        <title>The Global Catalogue of Microorganisms (GCM) 10K type strain sequencing project: providing services to taxonomists for standard genome sequencing and annotation.</title>
        <authorList>
            <consortium name="The Broad Institute Genomics Platform"/>
            <consortium name="The Broad Institute Genome Sequencing Center for Infectious Disease"/>
            <person name="Wu L."/>
            <person name="Ma J."/>
        </authorList>
    </citation>
    <scope>NUCLEOTIDE SEQUENCE [LARGE SCALE GENOMIC DNA]</scope>
    <source>
        <strain evidence="6">KCTC 12907</strain>
    </source>
</reference>
<dbReference type="PRINTS" id="PR00037">
    <property type="entry name" value="HTHLACR"/>
</dbReference>
<organism evidence="5 6">
    <name type="scientific">Cohnella cellulosilytica</name>
    <dbReference type="NCBI Taxonomy" id="986710"/>
    <lineage>
        <taxon>Bacteria</taxon>
        <taxon>Bacillati</taxon>
        <taxon>Bacillota</taxon>
        <taxon>Bacilli</taxon>
        <taxon>Bacillales</taxon>
        <taxon>Paenibacillaceae</taxon>
        <taxon>Cohnella</taxon>
    </lineage>
</organism>
<dbReference type="Pfam" id="PF00455">
    <property type="entry name" value="DeoRC"/>
    <property type="match status" value="1"/>
</dbReference>
<dbReference type="Proteomes" id="UP001596378">
    <property type="component" value="Unassembled WGS sequence"/>
</dbReference>
<evidence type="ECO:0000313" key="6">
    <source>
        <dbReference type="Proteomes" id="UP001596378"/>
    </source>
</evidence>
<protein>
    <submittedName>
        <fullName evidence="5">DeoR/GlpR family DNA-binding transcription regulator</fullName>
    </submittedName>
</protein>